<reference evidence="1 2" key="1">
    <citation type="submission" date="2023-09" db="EMBL/GenBank/DDBJ databases">
        <authorList>
            <person name="Rey-Velasco X."/>
        </authorList>
    </citation>
    <scope>NUCLEOTIDE SEQUENCE [LARGE SCALE GENOMIC DNA]</scope>
    <source>
        <strain evidence="1 2">W345</strain>
    </source>
</reference>
<accession>A0ABU2WI06</accession>
<evidence type="ECO:0000313" key="1">
    <source>
        <dbReference type="EMBL" id="MDT0496869.1"/>
    </source>
</evidence>
<dbReference type="Proteomes" id="UP001254608">
    <property type="component" value="Unassembled WGS sequence"/>
</dbReference>
<comment type="caution">
    <text evidence="1">The sequence shown here is derived from an EMBL/GenBank/DDBJ whole genome shotgun (WGS) entry which is preliminary data.</text>
</comment>
<organism evidence="1 2">
    <name type="scientific">Banduia mediterranea</name>
    <dbReference type="NCBI Taxonomy" id="3075609"/>
    <lineage>
        <taxon>Bacteria</taxon>
        <taxon>Pseudomonadati</taxon>
        <taxon>Pseudomonadota</taxon>
        <taxon>Gammaproteobacteria</taxon>
        <taxon>Nevskiales</taxon>
        <taxon>Algiphilaceae</taxon>
        <taxon>Banduia</taxon>
    </lineage>
</organism>
<protein>
    <submittedName>
        <fullName evidence="1">Uncharacterized protein</fullName>
    </submittedName>
</protein>
<proteinExistence type="predicted"/>
<dbReference type="RefSeq" id="WP_311364263.1">
    <property type="nucleotide sequence ID" value="NZ_JAVRIC010000006.1"/>
</dbReference>
<evidence type="ECO:0000313" key="2">
    <source>
        <dbReference type="Proteomes" id="UP001254608"/>
    </source>
</evidence>
<name>A0ABU2WI06_9GAMM</name>
<sequence>MGVRRETGKDRKDRKGDRFIFWTNEALLLDLIETGIARYKDDSHLWLFRHYHGREDNQLCAAAAIQDALVIKTVMHRFQAE</sequence>
<dbReference type="EMBL" id="JAVRIC010000006">
    <property type="protein sequence ID" value="MDT0496869.1"/>
    <property type="molecule type" value="Genomic_DNA"/>
</dbReference>
<keyword evidence="2" id="KW-1185">Reference proteome</keyword>
<gene>
    <name evidence="1" type="ORF">RM530_05760</name>
</gene>